<dbReference type="OrthoDB" id="9971853at2759"/>
<dbReference type="SUPFAM" id="SSF51445">
    <property type="entry name" value="(Trans)glycosidases"/>
    <property type="match status" value="1"/>
</dbReference>
<feature type="domain" description="Glycoside hydrolase family 5 C-terminal" evidence="6">
    <location>
        <begin position="640"/>
        <end position="729"/>
    </location>
</feature>
<evidence type="ECO:0000313" key="8">
    <source>
        <dbReference type="Proteomes" id="UP000250140"/>
    </source>
</evidence>
<reference evidence="7 8" key="1">
    <citation type="journal article" date="2016" name="Nat. Commun.">
        <title>Ectomycorrhizal ecology is imprinted in the genome of the dominant symbiotic fungus Cenococcum geophilum.</title>
        <authorList>
            <consortium name="DOE Joint Genome Institute"/>
            <person name="Peter M."/>
            <person name="Kohler A."/>
            <person name="Ohm R.A."/>
            <person name="Kuo A."/>
            <person name="Krutzmann J."/>
            <person name="Morin E."/>
            <person name="Arend M."/>
            <person name="Barry K.W."/>
            <person name="Binder M."/>
            <person name="Choi C."/>
            <person name="Clum A."/>
            <person name="Copeland A."/>
            <person name="Grisel N."/>
            <person name="Haridas S."/>
            <person name="Kipfer T."/>
            <person name="LaButti K."/>
            <person name="Lindquist E."/>
            <person name="Lipzen A."/>
            <person name="Maire R."/>
            <person name="Meier B."/>
            <person name="Mihaltcheva S."/>
            <person name="Molinier V."/>
            <person name="Murat C."/>
            <person name="Poggeler S."/>
            <person name="Quandt C.A."/>
            <person name="Sperisen C."/>
            <person name="Tritt A."/>
            <person name="Tisserant E."/>
            <person name="Crous P.W."/>
            <person name="Henrissat B."/>
            <person name="Nehls U."/>
            <person name="Egli S."/>
            <person name="Spatafora J.W."/>
            <person name="Grigoriev I.V."/>
            <person name="Martin F.M."/>
        </authorList>
    </citation>
    <scope>NUCLEOTIDE SEQUENCE [LARGE SCALE GENOMIC DNA]</scope>
    <source>
        <strain evidence="7 8">CBS 207.34</strain>
    </source>
</reference>
<evidence type="ECO:0000259" key="5">
    <source>
        <dbReference type="Pfam" id="PF00150"/>
    </source>
</evidence>
<dbReference type="GO" id="GO:0000272">
    <property type="term" value="P:polysaccharide catabolic process"/>
    <property type="evidence" value="ECO:0007669"/>
    <property type="project" value="InterPro"/>
</dbReference>
<dbReference type="Pfam" id="PF00150">
    <property type="entry name" value="Cellulase"/>
    <property type="match status" value="1"/>
</dbReference>
<feature type="domain" description="Glycoside hydrolase family 5" evidence="5">
    <location>
        <begin position="61"/>
        <end position="129"/>
    </location>
</feature>
<dbReference type="PANTHER" id="PTHR31308">
    <property type="match status" value="1"/>
</dbReference>
<dbReference type="PROSITE" id="PS00659">
    <property type="entry name" value="GLYCOSYL_HYDROL_F5"/>
    <property type="match status" value="1"/>
</dbReference>
<dbReference type="AlphaFoldDB" id="A0A8E2FBF4"/>
<proteinExistence type="inferred from homology"/>
<dbReference type="EMBL" id="KV748623">
    <property type="protein sequence ID" value="OCL14080.1"/>
    <property type="molecule type" value="Genomic_DNA"/>
</dbReference>
<dbReference type="InterPro" id="IPR018087">
    <property type="entry name" value="Glyco_hydro_5_CS"/>
</dbReference>
<dbReference type="PANTHER" id="PTHR31308:SF5">
    <property type="entry name" value="ERGOSTERYL-BETA-GLUCOSIDASE"/>
    <property type="match status" value="1"/>
</dbReference>
<dbReference type="FunFam" id="3.20.20.80:FF:000106">
    <property type="entry name" value="Glycosyl hydrolase, putative"/>
    <property type="match status" value="1"/>
</dbReference>
<protein>
    <submittedName>
        <fullName evidence="7">Glycoside hydrolase family 5 protein</fullName>
    </submittedName>
</protein>
<keyword evidence="2 7" id="KW-0378">Hydrolase</keyword>
<dbReference type="FunFam" id="3.20.20.80:FF:000131">
    <property type="entry name" value="Glycoside hydrolase superfamily"/>
    <property type="match status" value="1"/>
</dbReference>
<gene>
    <name evidence="7" type="ORF">AOQ84DRAFT_281853</name>
</gene>
<dbReference type="GO" id="GO:0050295">
    <property type="term" value="F:steryl-beta-glucosidase activity"/>
    <property type="evidence" value="ECO:0007669"/>
    <property type="project" value="TreeGrafter"/>
</dbReference>
<name>A0A8E2FBF4_9PEZI</name>
<keyword evidence="3" id="KW-0326">Glycosidase</keyword>
<evidence type="ECO:0000256" key="1">
    <source>
        <dbReference type="ARBA" id="ARBA00005641"/>
    </source>
</evidence>
<feature type="compositionally biased region" description="Polar residues" evidence="4">
    <location>
        <begin position="574"/>
        <end position="603"/>
    </location>
</feature>
<organism evidence="7 8">
    <name type="scientific">Glonium stellatum</name>
    <dbReference type="NCBI Taxonomy" id="574774"/>
    <lineage>
        <taxon>Eukaryota</taxon>
        <taxon>Fungi</taxon>
        <taxon>Dikarya</taxon>
        <taxon>Ascomycota</taxon>
        <taxon>Pezizomycotina</taxon>
        <taxon>Dothideomycetes</taxon>
        <taxon>Pleosporomycetidae</taxon>
        <taxon>Gloniales</taxon>
        <taxon>Gloniaceae</taxon>
        <taxon>Glonium</taxon>
    </lineage>
</organism>
<sequence>MAPFRLRIDGRTFRDADNREVTLRGINVAGDAKFPAKPDQPSYVAEDFFNGDNVSFVGRPFSVEEAHTHFARLKRWGYNTIRYIFTWEAIEAAGPGRYDEEWIQHTISVLRIAKTYGFYIFMDPHQDVWSRFSGGSGAPMWTLYACGLDPRLFDVTEAALVQNTYPEPEKFPKMIWATNYTRLVCQVMFTLFFGGKDFAPKAIIDGKNIQDYLQDHFIAACRHLARRIHEAGDLEYDPIIGWESLNEPNRGLISYQDLTLIPKEQKLQKGTSPTAWQAILTGSGRACEIDTWDFGGMGPYKSGTALIDPEGRSVWLSSDHYDSRYGWKRDPGWKLGECLWAQHGIWDPETDTILKKDYFAKNPQNGDKLDYEYFTNHYYMAHYRKYNAMVKSIFPDALMFFQPPVLEIPPKIKGTEDDDPNMIFAPHFYDGITLLTKKWNRVWNIDVFGVLRGKYLTPAFAIKIGETAIRNCFAHQLTAIRQEGTDYMGIHPCVFTEIGIPYDMDDKHAYKTGDYSSQIAALDANHFALEASKANGFTLWTYVTTNNHEWGDQWNGEDLSIYSVDDRQIPGASISRNDSRTSFDTTSPSYSQAQSSDTLNVSPANLKQTLSTEEMTPRGSREQLRDPDLQGFRAAEAFVRPTPIATHGENVSFRFDLRNCTFSLALTAPSSTKEEAPTIAFLPEFHFPAGSTSVEVSGGKWTISSEEQSGAVWQVLRWWHAEGDQTMTVKGVQRRQGAALGVEEDLGYLAQCQERACTVM</sequence>
<accession>A0A8E2FBF4</accession>
<dbReference type="Proteomes" id="UP000250140">
    <property type="component" value="Unassembled WGS sequence"/>
</dbReference>
<dbReference type="InterPro" id="IPR041036">
    <property type="entry name" value="GH5_C"/>
</dbReference>
<evidence type="ECO:0000259" key="6">
    <source>
        <dbReference type="Pfam" id="PF18564"/>
    </source>
</evidence>
<dbReference type="Gene3D" id="2.60.40.1180">
    <property type="entry name" value="Golgi alpha-mannosidase II"/>
    <property type="match status" value="1"/>
</dbReference>
<evidence type="ECO:0000256" key="2">
    <source>
        <dbReference type="ARBA" id="ARBA00022801"/>
    </source>
</evidence>
<keyword evidence="8" id="KW-1185">Reference proteome</keyword>
<dbReference type="InterPro" id="IPR013780">
    <property type="entry name" value="Glyco_hydro_b"/>
</dbReference>
<evidence type="ECO:0000256" key="4">
    <source>
        <dbReference type="SAM" id="MobiDB-lite"/>
    </source>
</evidence>
<dbReference type="InterPro" id="IPR001547">
    <property type="entry name" value="Glyco_hydro_5"/>
</dbReference>
<comment type="similarity">
    <text evidence="1">Belongs to the glycosyl hydrolase 5 (cellulase A) family.</text>
</comment>
<dbReference type="Gene3D" id="3.20.20.80">
    <property type="entry name" value="Glycosidases"/>
    <property type="match status" value="1"/>
</dbReference>
<feature type="region of interest" description="Disordered" evidence="4">
    <location>
        <begin position="571"/>
        <end position="603"/>
    </location>
</feature>
<evidence type="ECO:0000313" key="7">
    <source>
        <dbReference type="EMBL" id="OCL14080.1"/>
    </source>
</evidence>
<dbReference type="InterPro" id="IPR052066">
    <property type="entry name" value="Glycosphingolipid_Hydrolases"/>
</dbReference>
<evidence type="ECO:0000256" key="3">
    <source>
        <dbReference type="ARBA" id="ARBA00023295"/>
    </source>
</evidence>
<dbReference type="InterPro" id="IPR017853">
    <property type="entry name" value="GH"/>
</dbReference>
<dbReference type="GO" id="GO:1904462">
    <property type="term" value="P:ergosteryl 3-beta-D-glucoside catabolic process"/>
    <property type="evidence" value="ECO:0007669"/>
    <property type="project" value="TreeGrafter"/>
</dbReference>
<dbReference type="Pfam" id="PF18564">
    <property type="entry name" value="Glyco_hydro_5_C"/>
    <property type="match status" value="1"/>
</dbReference>